<evidence type="ECO:0000256" key="8">
    <source>
        <dbReference type="PROSITE-ProRule" id="PRU01360"/>
    </source>
</evidence>
<dbReference type="InterPro" id="IPR023997">
    <property type="entry name" value="TonB-dep_OMP_SusC/RagA_CS"/>
</dbReference>
<dbReference type="InterPro" id="IPR039426">
    <property type="entry name" value="TonB-dep_rcpt-like"/>
</dbReference>
<evidence type="ECO:0000313" key="14">
    <source>
        <dbReference type="Proteomes" id="UP000294749"/>
    </source>
</evidence>
<dbReference type="Pfam" id="PF13715">
    <property type="entry name" value="CarbopepD_reg_2"/>
    <property type="match status" value="1"/>
</dbReference>
<evidence type="ECO:0000256" key="6">
    <source>
        <dbReference type="ARBA" id="ARBA00023136"/>
    </source>
</evidence>
<comment type="caution">
    <text evidence="13">The sequence shown here is derived from an EMBL/GenBank/DDBJ whole genome shotgun (WGS) entry which is preliminary data.</text>
</comment>
<keyword evidence="6 8" id="KW-0472">Membrane</keyword>
<evidence type="ECO:0000256" key="3">
    <source>
        <dbReference type="ARBA" id="ARBA00022452"/>
    </source>
</evidence>
<proteinExistence type="inferred from homology"/>
<dbReference type="InterPro" id="IPR037066">
    <property type="entry name" value="Plug_dom_sf"/>
</dbReference>
<dbReference type="Pfam" id="PF00593">
    <property type="entry name" value="TonB_dep_Rec_b-barrel"/>
    <property type="match status" value="1"/>
</dbReference>
<dbReference type="InterPro" id="IPR036942">
    <property type="entry name" value="Beta-barrel_TonB_sf"/>
</dbReference>
<feature type="chain" id="PRO_5020940945" evidence="10">
    <location>
        <begin position="28"/>
        <end position="1003"/>
    </location>
</feature>
<feature type="signal peptide" evidence="10">
    <location>
        <begin position="1"/>
        <end position="27"/>
    </location>
</feature>
<evidence type="ECO:0000256" key="1">
    <source>
        <dbReference type="ARBA" id="ARBA00004571"/>
    </source>
</evidence>
<dbReference type="PROSITE" id="PS52016">
    <property type="entry name" value="TONB_DEPENDENT_REC_3"/>
    <property type="match status" value="1"/>
</dbReference>
<dbReference type="SUPFAM" id="SSF49464">
    <property type="entry name" value="Carboxypeptidase regulatory domain-like"/>
    <property type="match status" value="1"/>
</dbReference>
<comment type="subcellular location">
    <subcellularLocation>
        <location evidence="1 8">Cell outer membrane</location>
        <topology evidence="1 8">Multi-pass membrane protein</topology>
    </subcellularLocation>
</comment>
<dbReference type="InterPro" id="IPR008969">
    <property type="entry name" value="CarboxyPept-like_regulatory"/>
</dbReference>
<dbReference type="GO" id="GO:0009279">
    <property type="term" value="C:cell outer membrane"/>
    <property type="evidence" value="ECO:0007669"/>
    <property type="project" value="UniProtKB-SubCell"/>
</dbReference>
<dbReference type="Gene3D" id="2.60.40.1120">
    <property type="entry name" value="Carboxypeptidase-like, regulatory domain"/>
    <property type="match status" value="1"/>
</dbReference>
<evidence type="ECO:0000256" key="4">
    <source>
        <dbReference type="ARBA" id="ARBA00022692"/>
    </source>
</evidence>
<dbReference type="InterPro" id="IPR012910">
    <property type="entry name" value="Plug_dom"/>
</dbReference>
<name>A0A4R7K8F5_9FLAO</name>
<evidence type="ECO:0000259" key="12">
    <source>
        <dbReference type="Pfam" id="PF07715"/>
    </source>
</evidence>
<evidence type="ECO:0000313" key="13">
    <source>
        <dbReference type="EMBL" id="TDT47360.1"/>
    </source>
</evidence>
<evidence type="ECO:0000256" key="7">
    <source>
        <dbReference type="ARBA" id="ARBA00023237"/>
    </source>
</evidence>
<keyword evidence="4 8" id="KW-0812">Transmembrane</keyword>
<dbReference type="Proteomes" id="UP000294749">
    <property type="component" value="Unassembled WGS sequence"/>
</dbReference>
<keyword evidence="10" id="KW-0732">Signal</keyword>
<protein>
    <submittedName>
        <fullName evidence="13">TonB-linked SusC/RagA family outer membrane protein</fullName>
    </submittedName>
</protein>
<accession>A0A4R7K8F5</accession>
<dbReference type="Gene3D" id="2.170.130.10">
    <property type="entry name" value="TonB-dependent receptor, plug domain"/>
    <property type="match status" value="1"/>
</dbReference>
<dbReference type="NCBIfam" id="TIGR04056">
    <property type="entry name" value="OMP_RagA_SusC"/>
    <property type="match status" value="1"/>
</dbReference>
<dbReference type="RefSeq" id="WP_243835290.1">
    <property type="nucleotide sequence ID" value="NZ_SOAY01000010.1"/>
</dbReference>
<evidence type="ECO:0000256" key="2">
    <source>
        <dbReference type="ARBA" id="ARBA00022448"/>
    </source>
</evidence>
<keyword evidence="2 8" id="KW-0813">Transport</keyword>
<dbReference type="SUPFAM" id="SSF56935">
    <property type="entry name" value="Porins"/>
    <property type="match status" value="1"/>
</dbReference>
<evidence type="ECO:0000256" key="10">
    <source>
        <dbReference type="SAM" id="SignalP"/>
    </source>
</evidence>
<dbReference type="EMBL" id="SOAY01000010">
    <property type="protein sequence ID" value="TDT47360.1"/>
    <property type="molecule type" value="Genomic_DNA"/>
</dbReference>
<reference evidence="13 14" key="1">
    <citation type="submission" date="2019-03" db="EMBL/GenBank/DDBJ databases">
        <title>Genomic Encyclopedia of Archaeal and Bacterial Type Strains, Phase II (KMG-II): from individual species to whole genera.</title>
        <authorList>
            <person name="Goeker M."/>
        </authorList>
    </citation>
    <scope>NUCLEOTIDE SEQUENCE [LARGE SCALE GENOMIC DNA]</scope>
    <source>
        <strain evidence="13 14">DSM 25233</strain>
    </source>
</reference>
<keyword evidence="14" id="KW-1185">Reference proteome</keyword>
<dbReference type="NCBIfam" id="TIGR04057">
    <property type="entry name" value="SusC_RagA_signa"/>
    <property type="match status" value="1"/>
</dbReference>
<evidence type="ECO:0000256" key="9">
    <source>
        <dbReference type="RuleBase" id="RU003357"/>
    </source>
</evidence>
<gene>
    <name evidence="13" type="ORF">CLV90_1435</name>
</gene>
<feature type="domain" description="TonB-dependent receptor-like beta-barrel" evidence="11">
    <location>
        <begin position="377"/>
        <end position="955"/>
    </location>
</feature>
<dbReference type="AlphaFoldDB" id="A0A4R7K8F5"/>
<keyword evidence="5 9" id="KW-0798">TonB box</keyword>
<dbReference type="InterPro" id="IPR023996">
    <property type="entry name" value="TonB-dep_OMP_SusC/RagA"/>
</dbReference>
<feature type="domain" description="TonB-dependent receptor plug" evidence="12">
    <location>
        <begin position="121"/>
        <end position="226"/>
    </location>
</feature>
<dbReference type="Pfam" id="PF07715">
    <property type="entry name" value="Plug"/>
    <property type="match status" value="1"/>
</dbReference>
<keyword evidence="7 8" id="KW-0998">Cell outer membrane</keyword>
<keyword evidence="3 8" id="KW-1134">Transmembrane beta strand</keyword>
<organism evidence="13 14">
    <name type="scientific">Maribacter spongiicola</name>
    <dbReference type="NCBI Taxonomy" id="1206753"/>
    <lineage>
        <taxon>Bacteria</taxon>
        <taxon>Pseudomonadati</taxon>
        <taxon>Bacteroidota</taxon>
        <taxon>Flavobacteriia</taxon>
        <taxon>Flavobacteriales</taxon>
        <taxon>Flavobacteriaceae</taxon>
        <taxon>Maribacter</taxon>
    </lineage>
</organism>
<dbReference type="Gene3D" id="2.40.170.20">
    <property type="entry name" value="TonB-dependent receptor, beta-barrel domain"/>
    <property type="match status" value="1"/>
</dbReference>
<comment type="similarity">
    <text evidence="8 9">Belongs to the TonB-dependent receptor family.</text>
</comment>
<dbReference type="InterPro" id="IPR000531">
    <property type="entry name" value="Beta-barrel_TonB"/>
</dbReference>
<sequence length="1003" mass="108836">MLKHEKTKWIKMLLFSSLLIMTSLGFAQDSYNLTGTVTDELKMPVPGASVVIKNTTTGTSTDFDGNFAITVKSGDVLEFSSIGYAKKTIALNGQQVLNVILSEDASQLEEVVVVGYGSQKKSDITGSVSSVKAEELAAFPVLSAEQALQGRAAGVAVQSNNGGEPGAPINVSIRGNTSIGASSAALVVVDGFVGGALPQPNDIESIEVLKDASATAIYGSRGANGVILVTTKKGRSGKMQIELNSSYSSQSVSNRLDLLNASQFAAYRQVINPAYVQGNAETDWQDLIYRSGTIANHQLSFSGGSDKINYYVSGNYFNQKGVVINSGFERFSFLSNVDVQATDRLKLGFNAYANRGTKDGVQSQAGSGGSGGGDVISTAYRFAPDTAVRDANGINTTNPVGDQFDNPFAIATESIDETKTDDYRANFYADYEILSGLSFKTTFGFSSENRTRGRFLPSTLIGQASVQGGIGSLESLKGTNILSENYLTYTKEIGKGNLTALLGYSYQKSRNESFGAASQNFISNSLSYFNLGAGSNIQTPFSSLTEQEIISQFGRLNYEYDDRYLLTFTARRDGASNFSKNNKYSFFPSGALGWRISNEQFLKDSETISNLKLRASYGVTGNPAIAPYQSLANFESIYSNVGDQVVNAVVPEQLANPNLKWETSYQTNVGLDLGLLNDRIGLTLDYYTIDTKDLILGDSSAPEYIGFANLTSLRNIGEINNKGFEITLNTKNIVKENFSWSTDFNWSRNRNEVVALVDGQDIFLDSSPGSFLQDETHLLREGEAVGVFWGYEYRGVNQGTPETGTAGYPNSVAGDELFSDLNDDGVIDGDDRKIIGDPNPDWQAGLNNNFRYKDFDLNVFFQASVGGDIFSYTFLELASGESNATTEVLNAWTSSNTNTNIPSANVREKRITDRFVYDGSYVRLKNLSLGYNIPFDVANKIGMNGIRLSLSGQNLLTFTDFPGTDPEASYRSSGSQNSNTNRGFDYGSYPNIRSYTISVNLKF</sequence>
<evidence type="ECO:0000259" key="11">
    <source>
        <dbReference type="Pfam" id="PF00593"/>
    </source>
</evidence>
<evidence type="ECO:0000256" key="5">
    <source>
        <dbReference type="ARBA" id="ARBA00023077"/>
    </source>
</evidence>